<reference evidence="1 2" key="1">
    <citation type="submission" date="2019-01" db="EMBL/GenBank/DDBJ databases">
        <title>Genome Assembly of Collichthys lucidus.</title>
        <authorList>
            <person name="Cai M."/>
            <person name="Xiao S."/>
        </authorList>
    </citation>
    <scope>NUCLEOTIDE SEQUENCE [LARGE SCALE GENOMIC DNA]</scope>
    <source>
        <strain evidence="1">JT15FE1705JMU</strain>
        <tissue evidence="1">Muscle</tissue>
    </source>
</reference>
<keyword evidence="2" id="KW-1185">Reference proteome</keyword>
<gene>
    <name evidence="1" type="ORF">D9C73_009084</name>
</gene>
<organism evidence="1 2">
    <name type="scientific">Collichthys lucidus</name>
    <name type="common">Big head croaker</name>
    <name type="synonym">Sciaena lucida</name>
    <dbReference type="NCBI Taxonomy" id="240159"/>
    <lineage>
        <taxon>Eukaryota</taxon>
        <taxon>Metazoa</taxon>
        <taxon>Chordata</taxon>
        <taxon>Craniata</taxon>
        <taxon>Vertebrata</taxon>
        <taxon>Euteleostomi</taxon>
        <taxon>Actinopterygii</taxon>
        <taxon>Neopterygii</taxon>
        <taxon>Teleostei</taxon>
        <taxon>Neoteleostei</taxon>
        <taxon>Acanthomorphata</taxon>
        <taxon>Eupercaria</taxon>
        <taxon>Sciaenidae</taxon>
        <taxon>Collichthys</taxon>
    </lineage>
</organism>
<name>A0A4U5UL37_COLLU</name>
<evidence type="ECO:0000313" key="2">
    <source>
        <dbReference type="Proteomes" id="UP000298787"/>
    </source>
</evidence>
<sequence>MTALRRIHCWFPLLKRSSCRGAAPASCSLLHTPQPRTAAAAAAAGRAGSLCQIRRFTASACRLKDTDGSYTDEEEEEDGDFIDDSEVEELFQQQVPAGIGEGQHSVFIVHPDVKWGSRKQHLTTGNSDMSVWDMLG</sequence>
<evidence type="ECO:0000313" key="1">
    <source>
        <dbReference type="EMBL" id="TKS75001.1"/>
    </source>
</evidence>
<dbReference type="Proteomes" id="UP000298787">
    <property type="component" value="Chromosome 8"/>
</dbReference>
<accession>A0A4U5UL37</accession>
<dbReference type="EMBL" id="CM014085">
    <property type="protein sequence ID" value="TKS75001.1"/>
    <property type="molecule type" value="Genomic_DNA"/>
</dbReference>
<dbReference type="STRING" id="240159.A0A4U5UL37"/>
<protein>
    <submittedName>
        <fullName evidence="1">Uncharacterized protein</fullName>
    </submittedName>
</protein>
<proteinExistence type="predicted"/>
<dbReference type="AlphaFoldDB" id="A0A4U5UL37"/>